<dbReference type="Proteomes" id="UP000025061">
    <property type="component" value="Unassembled WGS sequence"/>
</dbReference>
<dbReference type="InterPro" id="IPR014922">
    <property type="entry name" value="YdhG-like"/>
</dbReference>
<evidence type="ECO:0000313" key="3">
    <source>
        <dbReference type="Proteomes" id="UP000025061"/>
    </source>
</evidence>
<organism evidence="2 3">
    <name type="scientific">Hyphomonas hirschiana VP5</name>
    <dbReference type="NCBI Taxonomy" id="1280951"/>
    <lineage>
        <taxon>Bacteria</taxon>
        <taxon>Pseudomonadati</taxon>
        <taxon>Pseudomonadota</taxon>
        <taxon>Alphaproteobacteria</taxon>
        <taxon>Hyphomonadales</taxon>
        <taxon>Hyphomonadaceae</taxon>
        <taxon>Hyphomonas</taxon>
    </lineage>
</organism>
<proteinExistence type="predicted"/>
<evidence type="ECO:0000313" key="2">
    <source>
        <dbReference type="EMBL" id="KCZ92021.1"/>
    </source>
</evidence>
<sequence>MTAPKKDKAELSAAELIDTRIRELGDWRAETLSHIRALIHEAVPDVEETWKWRGVPVWEKHGILCTGETYKDKVKLTFAKGATLEDPTRLFNASLDGNMRRAIDLMAGDSLNAAAFKTLIRAAASLNTGKKKK</sequence>
<comment type="caution">
    <text evidence="2">The sequence shown here is derived from an EMBL/GenBank/DDBJ whole genome shotgun (WGS) entry which is preliminary data.</text>
</comment>
<feature type="domain" description="YdhG-like" evidence="1">
    <location>
        <begin position="28"/>
        <end position="123"/>
    </location>
</feature>
<dbReference type="PATRIC" id="fig|1280951.3.peg.2487"/>
<dbReference type="AlphaFoldDB" id="A0A059FNF0"/>
<dbReference type="EMBL" id="ARYI01000010">
    <property type="protein sequence ID" value="KCZ92021.1"/>
    <property type="molecule type" value="Genomic_DNA"/>
</dbReference>
<evidence type="ECO:0000259" key="1">
    <source>
        <dbReference type="Pfam" id="PF08818"/>
    </source>
</evidence>
<gene>
    <name evidence="2" type="ORF">HHI_12349</name>
</gene>
<dbReference type="Gene3D" id="3.90.1150.200">
    <property type="match status" value="1"/>
</dbReference>
<accession>A0A059FNF0</accession>
<name>A0A059FNF0_9PROT</name>
<protein>
    <recommendedName>
        <fullName evidence="1">YdhG-like domain-containing protein</fullName>
    </recommendedName>
</protein>
<keyword evidence="3" id="KW-1185">Reference proteome</keyword>
<dbReference type="SUPFAM" id="SSF159888">
    <property type="entry name" value="YdhG-like"/>
    <property type="match status" value="1"/>
</dbReference>
<dbReference type="Pfam" id="PF08818">
    <property type="entry name" value="DUF1801"/>
    <property type="match status" value="1"/>
</dbReference>
<reference evidence="2 3" key="1">
    <citation type="submission" date="2013-04" db="EMBL/GenBank/DDBJ databases">
        <title>Hyphomonas hirschiana VP5 Genome Sequencing.</title>
        <authorList>
            <person name="Lai Q."/>
            <person name="Shao Z."/>
        </authorList>
    </citation>
    <scope>NUCLEOTIDE SEQUENCE [LARGE SCALE GENOMIC DNA]</scope>
    <source>
        <strain evidence="2 3">VP5</strain>
    </source>
</reference>